<name>A0A8B9YCI3_BOSMU</name>
<keyword evidence="13" id="KW-0832">Ubl conjugation</keyword>
<gene>
    <name evidence="22" type="primary">USP4</name>
</gene>
<evidence type="ECO:0000256" key="6">
    <source>
        <dbReference type="ARBA" id="ARBA00022670"/>
    </source>
</evidence>
<dbReference type="Ensembl" id="ENSBGRT00000036521.1">
    <property type="protein sequence ID" value="ENSBGRP00000031573.1"/>
    <property type="gene ID" value="ENSBGRG00000019272.1"/>
</dbReference>
<dbReference type="SUPFAM" id="SSF54001">
    <property type="entry name" value="Cysteine proteinases"/>
    <property type="match status" value="1"/>
</dbReference>
<dbReference type="FunFam" id="3.90.70.10:FF:000047">
    <property type="entry name" value="ubiquitin carboxyl-terminal hydrolase 4 isoform X2"/>
    <property type="match status" value="1"/>
</dbReference>
<protein>
    <recommendedName>
        <fullName evidence="18">Ubiquitin carboxyl-terminal hydrolase</fullName>
        <ecNumber evidence="18">3.4.19.12</ecNumber>
    </recommendedName>
</protein>
<dbReference type="Pfam" id="PF06337">
    <property type="entry name" value="DUSP"/>
    <property type="match status" value="1"/>
</dbReference>
<dbReference type="SMART" id="SM00695">
    <property type="entry name" value="DUSP"/>
    <property type="match status" value="1"/>
</dbReference>
<evidence type="ECO:0000256" key="11">
    <source>
        <dbReference type="ARBA" id="ARBA00022807"/>
    </source>
</evidence>
<dbReference type="Gene3D" id="3.30.2230.10">
    <property type="entry name" value="DUSP-like"/>
    <property type="match status" value="1"/>
</dbReference>
<dbReference type="InterPro" id="IPR035927">
    <property type="entry name" value="DUSP-like_sf"/>
</dbReference>
<dbReference type="GO" id="GO:0004843">
    <property type="term" value="F:cysteine-type deubiquitinase activity"/>
    <property type="evidence" value="ECO:0007669"/>
    <property type="project" value="UniProtKB-UniRule"/>
</dbReference>
<dbReference type="PROSITE" id="PS00973">
    <property type="entry name" value="USP_2"/>
    <property type="match status" value="1"/>
</dbReference>
<keyword evidence="4" id="KW-0963">Cytoplasm</keyword>
<organism evidence="22 23">
    <name type="scientific">Bos mutus grunniens</name>
    <name type="common">Wild yak</name>
    <name type="synonym">Bos grunniens</name>
    <dbReference type="NCBI Taxonomy" id="30521"/>
    <lineage>
        <taxon>Eukaryota</taxon>
        <taxon>Metazoa</taxon>
        <taxon>Chordata</taxon>
        <taxon>Craniata</taxon>
        <taxon>Vertebrata</taxon>
        <taxon>Euteleostomi</taxon>
        <taxon>Mammalia</taxon>
        <taxon>Eutheria</taxon>
        <taxon>Laurasiatheria</taxon>
        <taxon>Artiodactyla</taxon>
        <taxon>Ruminantia</taxon>
        <taxon>Pecora</taxon>
        <taxon>Bovidae</taxon>
        <taxon>Bovinae</taxon>
        <taxon>Bos</taxon>
    </lineage>
</organism>
<evidence type="ECO:0000256" key="13">
    <source>
        <dbReference type="ARBA" id="ARBA00022843"/>
    </source>
</evidence>
<dbReference type="InterPro" id="IPR050185">
    <property type="entry name" value="Ub_carboxyl-term_hydrolase"/>
</dbReference>
<dbReference type="InterPro" id="IPR006615">
    <property type="entry name" value="Pept_C19_DUSP"/>
</dbReference>
<proteinExistence type="inferred from homology"/>
<dbReference type="PROSITE" id="PS50235">
    <property type="entry name" value="USP_3"/>
    <property type="match status" value="1"/>
</dbReference>
<feature type="domain" description="DUSP" evidence="21">
    <location>
        <begin position="11"/>
        <end position="122"/>
    </location>
</feature>
<dbReference type="GO" id="GO:0046872">
    <property type="term" value="F:metal ion binding"/>
    <property type="evidence" value="ECO:0007669"/>
    <property type="project" value="UniProtKB-KW"/>
</dbReference>
<dbReference type="SUPFAM" id="SSF143791">
    <property type="entry name" value="DUSP-like"/>
    <property type="match status" value="1"/>
</dbReference>
<keyword evidence="14" id="KW-0539">Nucleus</keyword>
<evidence type="ECO:0000256" key="8">
    <source>
        <dbReference type="ARBA" id="ARBA00022737"/>
    </source>
</evidence>
<evidence type="ECO:0000256" key="10">
    <source>
        <dbReference type="ARBA" id="ARBA00022801"/>
    </source>
</evidence>
<dbReference type="Gene3D" id="3.10.20.90">
    <property type="entry name" value="Phosphatidylinositol 3-kinase Catalytic Subunit, Chain A, domain 1"/>
    <property type="match status" value="1"/>
</dbReference>
<feature type="compositionally biased region" description="Acidic residues" evidence="19">
    <location>
        <begin position="906"/>
        <end position="916"/>
    </location>
</feature>
<keyword evidence="8" id="KW-0677">Repeat</keyword>
<dbReference type="PROSITE" id="PS00972">
    <property type="entry name" value="USP_1"/>
    <property type="match status" value="1"/>
</dbReference>
<keyword evidence="6 18" id="KW-0645">Protease</keyword>
<dbReference type="GO" id="GO:0005634">
    <property type="term" value="C:nucleus"/>
    <property type="evidence" value="ECO:0007669"/>
    <property type="project" value="UniProtKB-SubCell"/>
</dbReference>
<comment type="function">
    <text evidence="16">Deubiquitinating enzyme that removes conjugated ubiquitin from target proteins. Deubiquitinates PDPK1. Deubiquitinates TRIM21. Deubiquitinates receptor ADORA2A which increases the amount of functional receptor at the cell surface. Deubiquitinates HAS2. Deubiquitinates RHEB in response to EGF signaling, promoting mTORC1 signaling. May regulate mRNA splicing through deubiquitination of the U4 spliceosomal protein PRPF3. This may prevent its recognition by the U5 component PRPF8 thereby destabilizing interactions within the U4/U6.U5 snRNP. May also play a role in the regulation of quality control in the ER.</text>
</comment>
<feature type="region of interest" description="Disordered" evidence="19">
    <location>
        <begin position="587"/>
        <end position="654"/>
    </location>
</feature>
<keyword evidence="12" id="KW-0862">Zinc</keyword>
<dbReference type="GO" id="GO:0006508">
    <property type="term" value="P:proteolysis"/>
    <property type="evidence" value="ECO:0007669"/>
    <property type="project" value="UniProtKB-KW"/>
</dbReference>
<keyword evidence="7" id="KW-0479">Metal-binding</keyword>
<dbReference type="FunFam" id="3.10.20.90:FF:000020">
    <property type="entry name" value="ubiquitin carboxyl-terminal hydrolase 15 isoform X2"/>
    <property type="match status" value="1"/>
</dbReference>
<evidence type="ECO:0000256" key="9">
    <source>
        <dbReference type="ARBA" id="ARBA00022786"/>
    </source>
</evidence>
<dbReference type="InterPro" id="IPR018200">
    <property type="entry name" value="USP_CS"/>
</dbReference>
<evidence type="ECO:0000256" key="1">
    <source>
        <dbReference type="ARBA" id="ARBA00000707"/>
    </source>
</evidence>
<comment type="subcellular location">
    <subcellularLocation>
        <location evidence="3">Cytoplasm</location>
    </subcellularLocation>
    <subcellularLocation>
        <location evidence="2">Nucleus</location>
    </subcellularLocation>
</comment>
<dbReference type="Gene3D" id="3.90.70.10">
    <property type="entry name" value="Cysteine proteinases"/>
    <property type="match status" value="2"/>
</dbReference>
<reference evidence="22" key="1">
    <citation type="submission" date="2019-05" db="EMBL/GenBank/DDBJ databases">
        <authorList>
            <person name="Zhang S."/>
            <person name="Liu J."/>
        </authorList>
    </citation>
    <scope>NUCLEOTIDE SEQUENCE [LARGE SCALE GENOMIC DNA]</scope>
</reference>
<comment type="function">
    <text evidence="18">Deubiquitinating enzyme that removes conjugated ubiquitin from specific proteins to regulate different cellular processes.</text>
</comment>
<evidence type="ECO:0000256" key="2">
    <source>
        <dbReference type="ARBA" id="ARBA00004123"/>
    </source>
</evidence>
<dbReference type="InterPro" id="IPR028135">
    <property type="entry name" value="Ub_USP-typ"/>
</dbReference>
<evidence type="ECO:0000256" key="4">
    <source>
        <dbReference type="ARBA" id="ARBA00022490"/>
    </source>
</evidence>
<evidence type="ECO:0000256" key="12">
    <source>
        <dbReference type="ARBA" id="ARBA00022833"/>
    </source>
</evidence>
<dbReference type="InterPro" id="IPR001394">
    <property type="entry name" value="Peptidase_C19_UCH"/>
</dbReference>
<reference evidence="22" key="3">
    <citation type="submission" date="2025-09" db="UniProtKB">
        <authorList>
            <consortium name="Ensembl"/>
        </authorList>
    </citation>
    <scope>IDENTIFICATION</scope>
</reference>
<dbReference type="EC" id="3.4.19.12" evidence="18"/>
<reference evidence="22" key="2">
    <citation type="submission" date="2025-08" db="UniProtKB">
        <authorList>
            <consortium name="Ensembl"/>
        </authorList>
    </citation>
    <scope>IDENTIFICATION</scope>
</reference>
<evidence type="ECO:0000256" key="7">
    <source>
        <dbReference type="ARBA" id="ARBA00022723"/>
    </source>
</evidence>
<evidence type="ECO:0000256" key="17">
    <source>
        <dbReference type="ARBA" id="ARBA00046862"/>
    </source>
</evidence>
<dbReference type="PANTHER" id="PTHR21646:SF45">
    <property type="entry name" value="UBIQUITIN CARBOXYL-TERMINAL HYDROLASE 4"/>
    <property type="match status" value="1"/>
</dbReference>
<comment type="similarity">
    <text evidence="15">Belongs to the peptidase C19 family. USP4 subfamily.</text>
</comment>
<dbReference type="FunFam" id="3.30.2230.10:FF:000003">
    <property type="entry name" value="ubiquitin carboxyl-terminal hydrolase 15 isoform X1"/>
    <property type="match status" value="1"/>
</dbReference>
<dbReference type="Pfam" id="PF14836">
    <property type="entry name" value="Ubiquitin_3"/>
    <property type="match status" value="1"/>
</dbReference>
<dbReference type="InterPro" id="IPR028889">
    <property type="entry name" value="USP"/>
</dbReference>
<dbReference type="GO" id="GO:0005737">
    <property type="term" value="C:cytoplasm"/>
    <property type="evidence" value="ECO:0007669"/>
    <property type="project" value="UniProtKB-SubCell"/>
</dbReference>
<evidence type="ECO:0000256" key="18">
    <source>
        <dbReference type="RuleBase" id="RU366025"/>
    </source>
</evidence>
<dbReference type="Pfam" id="PF00443">
    <property type="entry name" value="UCH"/>
    <property type="match status" value="1"/>
</dbReference>
<comment type="catalytic activity">
    <reaction evidence="1 18">
        <text>Thiol-dependent hydrolysis of ester, thioester, amide, peptide and isopeptide bonds formed by the C-terminal Gly of ubiquitin (a 76-residue protein attached to proteins as an intracellular targeting signal).</text>
        <dbReference type="EC" id="3.4.19.12"/>
    </reaction>
</comment>
<evidence type="ECO:0000256" key="19">
    <source>
        <dbReference type="SAM" id="MobiDB-lite"/>
    </source>
</evidence>
<comment type="subunit">
    <text evidence="17">Interacts with RB1 (both dephosphorylated and hypophosphorylated forms). Interacts with RBL1 and RBL2. Interacts with ADORA2A (via cytoplasmic C-terminus); the interaction is direct. Interacts with SART3; recruits USP4 to its substrate PRPF3.</text>
</comment>
<evidence type="ECO:0000256" key="3">
    <source>
        <dbReference type="ARBA" id="ARBA00004496"/>
    </source>
</evidence>
<accession>A0A8B9YCI3</accession>
<dbReference type="AlphaFoldDB" id="A0A8B9YCI3"/>
<keyword evidence="5" id="KW-0597">Phosphoprotein</keyword>
<keyword evidence="23" id="KW-1185">Reference proteome</keyword>
<evidence type="ECO:0000259" key="21">
    <source>
        <dbReference type="PROSITE" id="PS51283"/>
    </source>
</evidence>
<dbReference type="GeneTree" id="ENSGT00940000156645"/>
<keyword evidence="10 18" id="KW-0378">Hydrolase</keyword>
<dbReference type="FunFam" id="3.90.70.10:FF:000013">
    <property type="entry name" value="ubiquitin carboxyl-terminal hydrolase 15 isoform X1"/>
    <property type="match status" value="1"/>
</dbReference>
<keyword evidence="9 18" id="KW-0833">Ubl conjugation pathway</keyword>
<feature type="domain" description="USP" evidence="20">
    <location>
        <begin position="255"/>
        <end position="876"/>
    </location>
</feature>
<evidence type="ECO:0000256" key="15">
    <source>
        <dbReference type="ARBA" id="ARBA00037971"/>
    </source>
</evidence>
<evidence type="ECO:0000256" key="16">
    <source>
        <dbReference type="ARBA" id="ARBA00045453"/>
    </source>
</evidence>
<evidence type="ECO:0000313" key="23">
    <source>
        <dbReference type="Proteomes" id="UP000694520"/>
    </source>
</evidence>
<keyword evidence="11 18" id="KW-0788">Thiol protease</keyword>
<evidence type="ECO:0000256" key="5">
    <source>
        <dbReference type="ARBA" id="ARBA00022553"/>
    </source>
</evidence>
<feature type="region of interest" description="Disordered" evidence="19">
    <location>
        <begin position="883"/>
        <end position="916"/>
    </location>
</feature>
<dbReference type="GO" id="GO:0016579">
    <property type="term" value="P:protein deubiquitination"/>
    <property type="evidence" value="ECO:0007669"/>
    <property type="project" value="InterPro"/>
</dbReference>
<dbReference type="PROSITE" id="PS51283">
    <property type="entry name" value="DUSP"/>
    <property type="match status" value="1"/>
</dbReference>
<evidence type="ECO:0000259" key="20">
    <source>
        <dbReference type="PROSITE" id="PS50235"/>
    </source>
</evidence>
<dbReference type="PANTHER" id="PTHR21646">
    <property type="entry name" value="UBIQUITIN CARBOXYL-TERMINAL HYDROLASE"/>
    <property type="match status" value="1"/>
</dbReference>
<dbReference type="CDD" id="cd02674">
    <property type="entry name" value="Peptidase_C19R"/>
    <property type="match status" value="1"/>
</dbReference>
<dbReference type="Proteomes" id="UP000694520">
    <property type="component" value="Chromosome 22"/>
</dbReference>
<dbReference type="InterPro" id="IPR038765">
    <property type="entry name" value="Papain-like_cys_pep_sf"/>
</dbReference>
<evidence type="ECO:0000313" key="22">
    <source>
        <dbReference type="Ensembl" id="ENSBGRP00000031573.1"/>
    </source>
</evidence>
<sequence length="916" mass="103868">MAEGGGYRERPDAETQKSELGALMRTTLQRGAQWYLIDSRWFKQWKKYVGFDSWDVYDVGEQNLYPGPIDNSGLFSDPESQTLKEHLIDELDYVLVPAEAWNKLLNWYGCVEGQQPIVRKVVEHGLFVKHCKVEVYLLELKLCENSDPTNVLSCHFSKADTIATIEKEMRKLFNIPAERETRLWNKYMSNTYEQLSKLDNTVQDAGLYQGQVLVIEPQNEDGTWPRQTQQSNGSGFSASYNCQESPLTHVQPGLCGLGNLGNTCFMNSALQCLSNTAPLTDYFLKDEYEAEINRDNPLGMKGEIAEAYAELIKQMWSGRDAHVAPRMFKTQVGRFAPQFSGYQQQDSQELLAFLLDGLHEDLNRVKKKPYLELKDANGRPDAVVAKEAWENHRLRNDSVIVDTFHGLFKSTLVCPECAKVSVTFDPFCYLTLPLPLKKDRVMEIFLVPADPRCRPTQYRVVVPLMGAVSDLCEALSKLSGIAAENMVVTDVYNHRFHKIFQMDEGLNHIMPRDDIFVYEVCSTSPDGSECVTLPVYFRERKSRPSSTSTGAVLYGQPLLVSVPKHKLTLESLYQAVCERISRYIKQPLPDESGSSPLELGACNGSRSGCAGEDEEEMEHQEEGREQLSETEGSGDDEPGSDHGEATQKKNKGRPCPRRLFTFSLVNSYGTADINSLATDGKLLKLNSRSTLAIDWDSETRSCYYNEQESETYEKHVSMLQPQKKKKTAVALRDCIELFTTMETLGEHDPWYCPNCKKHQQATKKFDLWSLPKILVVHLKRFSYNRYWRDKLDTVVEFPVRGLNMSEFVCDPSARPYVYDLIAVSNHYGAMGVGHYTAYAKNKLNGKWYYFDDSNVSLACEDQIVTKAAYVLFYQRRDDEFHKTPSLSFPGSSDGGARPSSSQQGTGDDETYSMDTN</sequence>
<evidence type="ECO:0000256" key="14">
    <source>
        <dbReference type="ARBA" id="ARBA00023242"/>
    </source>
</evidence>